<dbReference type="GO" id="GO:0004519">
    <property type="term" value="F:endonuclease activity"/>
    <property type="evidence" value="ECO:0007669"/>
    <property type="project" value="UniProtKB-KW"/>
</dbReference>
<evidence type="ECO:0000313" key="2">
    <source>
        <dbReference type="EMBL" id="GAA2090653.1"/>
    </source>
</evidence>
<keyword evidence="2" id="KW-0540">Nuclease</keyword>
<keyword evidence="2" id="KW-0378">Hydrolase</keyword>
<dbReference type="RefSeq" id="WP_344335237.1">
    <property type="nucleotide sequence ID" value="NZ_BAAAPZ010000002.1"/>
</dbReference>
<dbReference type="EMBL" id="BAAAPZ010000002">
    <property type="protein sequence ID" value="GAA2090653.1"/>
    <property type="molecule type" value="Genomic_DNA"/>
</dbReference>
<evidence type="ECO:0000259" key="1">
    <source>
        <dbReference type="Pfam" id="PF03372"/>
    </source>
</evidence>
<dbReference type="SUPFAM" id="SSF56219">
    <property type="entry name" value="DNase I-like"/>
    <property type="match status" value="1"/>
</dbReference>
<keyword evidence="3" id="KW-1185">Reference proteome</keyword>
<dbReference type="CDD" id="cd09083">
    <property type="entry name" value="EEP-1"/>
    <property type="match status" value="1"/>
</dbReference>
<organism evidence="2 3">
    <name type="scientific">Brevibacterium salitolerans</name>
    <dbReference type="NCBI Taxonomy" id="1403566"/>
    <lineage>
        <taxon>Bacteria</taxon>
        <taxon>Bacillati</taxon>
        <taxon>Actinomycetota</taxon>
        <taxon>Actinomycetes</taxon>
        <taxon>Micrococcales</taxon>
        <taxon>Brevibacteriaceae</taxon>
        <taxon>Brevibacterium</taxon>
    </lineage>
</organism>
<dbReference type="InterPro" id="IPR005135">
    <property type="entry name" value="Endo/exonuclease/phosphatase"/>
</dbReference>
<proteinExistence type="predicted"/>
<evidence type="ECO:0000313" key="3">
    <source>
        <dbReference type="Proteomes" id="UP001500984"/>
    </source>
</evidence>
<dbReference type="Proteomes" id="UP001500984">
    <property type="component" value="Unassembled WGS sequence"/>
</dbReference>
<reference evidence="2 3" key="1">
    <citation type="journal article" date="2019" name="Int. J. Syst. Evol. Microbiol.">
        <title>The Global Catalogue of Microorganisms (GCM) 10K type strain sequencing project: providing services to taxonomists for standard genome sequencing and annotation.</title>
        <authorList>
            <consortium name="The Broad Institute Genomics Platform"/>
            <consortium name="The Broad Institute Genome Sequencing Center for Infectious Disease"/>
            <person name="Wu L."/>
            <person name="Ma J."/>
        </authorList>
    </citation>
    <scope>NUCLEOTIDE SEQUENCE [LARGE SCALE GENOMIC DNA]</scope>
    <source>
        <strain evidence="2 3">JCM 15900</strain>
    </source>
</reference>
<dbReference type="Pfam" id="PF03372">
    <property type="entry name" value="Exo_endo_phos"/>
    <property type="match status" value="1"/>
</dbReference>
<comment type="caution">
    <text evidence="2">The sequence shown here is derived from an EMBL/GenBank/DDBJ whole genome shotgun (WGS) entry which is preliminary data.</text>
</comment>
<feature type="domain" description="Endonuclease/exonuclease/phosphatase" evidence="1">
    <location>
        <begin position="14"/>
        <end position="267"/>
    </location>
</feature>
<sequence>MSLLPARGRALSAMSANLRYPAADGHPWSARLPAWAALLGEELPHVIGTQEGEIHQLESLVEALPARYAWTGEGREGGNAGEFTAILFDSQRLDAEAVEVSWISETPQVPGSRMHGAAHPRTLTRVDFRDRVGGHRLRVLNVHVDHRSEPGRAKAAGMLLTAARAGLADGAEVLVTGDFNVAQTHELHARLTGADSPLADSVRSASAEPGVPVLHLEAPTFHRYRGVPSGAAGEGTRIDWILHSPGLTCTGTAVNTAAPGGVLPSDHFPVQALFRWTAEL</sequence>
<dbReference type="Gene3D" id="3.60.10.10">
    <property type="entry name" value="Endonuclease/exonuclease/phosphatase"/>
    <property type="match status" value="1"/>
</dbReference>
<gene>
    <name evidence="2" type="ORF">GCM10009823_07260</name>
</gene>
<protein>
    <submittedName>
        <fullName evidence="2">Endonuclease/exonuclease/phosphatase family protein</fullName>
    </submittedName>
</protein>
<dbReference type="InterPro" id="IPR036691">
    <property type="entry name" value="Endo/exonu/phosph_ase_sf"/>
</dbReference>
<name>A0ABN2WEG9_9MICO</name>
<accession>A0ABN2WEG9</accession>
<keyword evidence="2" id="KW-0255">Endonuclease</keyword>